<dbReference type="RefSeq" id="WP_377283991.1">
    <property type="nucleotide sequence ID" value="NZ_JBHRSI010000010.1"/>
</dbReference>
<sequence length="155" mass="16483">MTWLADDVRLLTPTLGADPPPQSSPGGDPHAGLEDLKVMIVDDEFLAAWHLQALLEDMGVVQSELAHDGPSALEVAARFQPDLVLMDMNLGPGIDGAETARQLLAERPLRLIFITAYGDATTIGRIQEAAPGAAVLIKPANPARLRDLVIGAQPH</sequence>
<dbReference type="InterPro" id="IPR011006">
    <property type="entry name" value="CheY-like_superfamily"/>
</dbReference>
<keyword evidence="1 2" id="KW-0597">Phosphoprotein</keyword>
<dbReference type="Gene3D" id="3.40.50.2300">
    <property type="match status" value="1"/>
</dbReference>
<dbReference type="EMBL" id="JBHUEY010000001">
    <property type="protein sequence ID" value="MFD1783466.1"/>
    <property type="molecule type" value="Genomic_DNA"/>
</dbReference>
<dbReference type="InterPro" id="IPR001789">
    <property type="entry name" value="Sig_transdc_resp-reg_receiver"/>
</dbReference>
<dbReference type="PANTHER" id="PTHR44591:SF3">
    <property type="entry name" value="RESPONSE REGULATORY DOMAIN-CONTAINING PROTEIN"/>
    <property type="match status" value="1"/>
</dbReference>
<evidence type="ECO:0000313" key="5">
    <source>
        <dbReference type="EMBL" id="MFD1783466.1"/>
    </source>
</evidence>
<feature type="domain" description="Response regulatory" evidence="4">
    <location>
        <begin position="37"/>
        <end position="153"/>
    </location>
</feature>
<evidence type="ECO:0000313" key="6">
    <source>
        <dbReference type="Proteomes" id="UP001597237"/>
    </source>
</evidence>
<dbReference type="SUPFAM" id="SSF52172">
    <property type="entry name" value="CheY-like"/>
    <property type="match status" value="1"/>
</dbReference>
<name>A0ABW4N0B6_9CAUL</name>
<evidence type="ECO:0000256" key="1">
    <source>
        <dbReference type="ARBA" id="ARBA00022553"/>
    </source>
</evidence>
<dbReference type="Proteomes" id="UP001597237">
    <property type="component" value="Unassembled WGS sequence"/>
</dbReference>
<keyword evidence="6" id="KW-1185">Reference proteome</keyword>
<dbReference type="SMART" id="SM00448">
    <property type="entry name" value="REC"/>
    <property type="match status" value="1"/>
</dbReference>
<protein>
    <submittedName>
        <fullName evidence="5">Response regulator</fullName>
    </submittedName>
</protein>
<reference evidence="6" key="1">
    <citation type="journal article" date="2019" name="Int. J. Syst. Evol. Microbiol.">
        <title>The Global Catalogue of Microorganisms (GCM) 10K type strain sequencing project: providing services to taxonomists for standard genome sequencing and annotation.</title>
        <authorList>
            <consortium name="The Broad Institute Genomics Platform"/>
            <consortium name="The Broad Institute Genome Sequencing Center for Infectious Disease"/>
            <person name="Wu L."/>
            <person name="Ma J."/>
        </authorList>
    </citation>
    <scope>NUCLEOTIDE SEQUENCE [LARGE SCALE GENOMIC DNA]</scope>
    <source>
        <strain evidence="6">DFY28</strain>
    </source>
</reference>
<comment type="caution">
    <text evidence="5">The sequence shown here is derived from an EMBL/GenBank/DDBJ whole genome shotgun (WGS) entry which is preliminary data.</text>
</comment>
<accession>A0ABW4N0B6</accession>
<dbReference type="InterPro" id="IPR050595">
    <property type="entry name" value="Bact_response_regulator"/>
</dbReference>
<evidence type="ECO:0000259" key="4">
    <source>
        <dbReference type="PROSITE" id="PS50110"/>
    </source>
</evidence>
<evidence type="ECO:0000256" key="3">
    <source>
        <dbReference type="SAM" id="MobiDB-lite"/>
    </source>
</evidence>
<dbReference type="PROSITE" id="PS50110">
    <property type="entry name" value="RESPONSE_REGULATORY"/>
    <property type="match status" value="1"/>
</dbReference>
<feature type="region of interest" description="Disordered" evidence="3">
    <location>
        <begin position="12"/>
        <end position="31"/>
    </location>
</feature>
<dbReference type="PANTHER" id="PTHR44591">
    <property type="entry name" value="STRESS RESPONSE REGULATOR PROTEIN 1"/>
    <property type="match status" value="1"/>
</dbReference>
<proteinExistence type="predicted"/>
<organism evidence="5 6">
    <name type="scientific">Phenylobacterium terrae</name>
    <dbReference type="NCBI Taxonomy" id="2665495"/>
    <lineage>
        <taxon>Bacteria</taxon>
        <taxon>Pseudomonadati</taxon>
        <taxon>Pseudomonadota</taxon>
        <taxon>Alphaproteobacteria</taxon>
        <taxon>Caulobacterales</taxon>
        <taxon>Caulobacteraceae</taxon>
        <taxon>Phenylobacterium</taxon>
    </lineage>
</organism>
<dbReference type="Pfam" id="PF00072">
    <property type="entry name" value="Response_reg"/>
    <property type="match status" value="1"/>
</dbReference>
<feature type="modified residue" description="4-aspartylphosphate" evidence="2">
    <location>
        <position position="87"/>
    </location>
</feature>
<evidence type="ECO:0000256" key="2">
    <source>
        <dbReference type="PROSITE-ProRule" id="PRU00169"/>
    </source>
</evidence>
<gene>
    <name evidence="5" type="ORF">ACFSC0_08690</name>
</gene>